<evidence type="ECO:0000313" key="10">
    <source>
        <dbReference type="Proteomes" id="UP000467240"/>
    </source>
</evidence>
<reference evidence="9 10" key="1">
    <citation type="submission" date="2019-09" db="EMBL/GenBank/DDBJ databases">
        <title>Phylogeny of genus Pseudoclavibacter and closely related genus.</title>
        <authorList>
            <person name="Li Y."/>
        </authorList>
    </citation>
    <scope>NUCLEOTIDE SEQUENCE [LARGE SCALE GENOMIC DNA]</scope>
    <source>
        <strain evidence="9 10">DSM 23821</strain>
    </source>
</reference>
<evidence type="ECO:0000256" key="7">
    <source>
        <dbReference type="SAM" id="MobiDB-lite"/>
    </source>
</evidence>
<evidence type="ECO:0000313" key="9">
    <source>
        <dbReference type="EMBL" id="KAB1656743.1"/>
    </source>
</evidence>
<dbReference type="SUPFAM" id="SSF158694">
    <property type="entry name" value="UraD-Like"/>
    <property type="match status" value="1"/>
</dbReference>
<dbReference type="InterPro" id="IPR018020">
    <property type="entry name" value="OHCU_decarboxylase"/>
</dbReference>
<feature type="domain" description="Oxo-4-hydroxy-4-carboxy-5-ureidoimidazoline decarboxylase" evidence="8">
    <location>
        <begin position="7"/>
        <end position="160"/>
    </location>
</feature>
<dbReference type="InterPro" id="IPR036778">
    <property type="entry name" value="OHCU_decarboxylase_sf"/>
</dbReference>
<evidence type="ECO:0000256" key="4">
    <source>
        <dbReference type="ARBA" id="ARBA00022631"/>
    </source>
</evidence>
<dbReference type="AlphaFoldDB" id="A0A7J5BR28"/>
<dbReference type="OrthoDB" id="5243781at2"/>
<dbReference type="RefSeq" id="WP_158040756.1">
    <property type="nucleotide sequence ID" value="NZ_JACCFV010000001.1"/>
</dbReference>
<comment type="pathway">
    <text evidence="2">Purine metabolism; urate degradation; (S)-allantoin from urate: step 3/3.</text>
</comment>
<evidence type="ECO:0000256" key="6">
    <source>
        <dbReference type="ARBA" id="ARBA00023239"/>
    </source>
</evidence>
<keyword evidence="4" id="KW-0659">Purine metabolism</keyword>
<dbReference type="GO" id="GO:0019628">
    <property type="term" value="P:urate catabolic process"/>
    <property type="evidence" value="ECO:0007669"/>
    <property type="project" value="TreeGrafter"/>
</dbReference>
<dbReference type="NCBIfam" id="NF010372">
    <property type="entry name" value="PRK13798.1"/>
    <property type="match status" value="1"/>
</dbReference>
<keyword evidence="10" id="KW-1185">Reference proteome</keyword>
<dbReference type="PANTHER" id="PTHR43466:SF1">
    <property type="entry name" value="2-OXO-4-HYDROXY-4-CARBOXY-5-UREIDOIMIDAZOLINE DECARBOXYLASE-RELATED"/>
    <property type="match status" value="1"/>
</dbReference>
<dbReference type="PANTHER" id="PTHR43466">
    <property type="entry name" value="2-OXO-4-HYDROXY-4-CARBOXY-5-UREIDOIMIDAZOLINE DECARBOXYLASE-RELATED"/>
    <property type="match status" value="1"/>
</dbReference>
<evidence type="ECO:0000256" key="3">
    <source>
        <dbReference type="ARBA" id="ARBA00012257"/>
    </source>
</evidence>
<dbReference type="Pfam" id="PF09349">
    <property type="entry name" value="OHCU_decarbox"/>
    <property type="match status" value="1"/>
</dbReference>
<dbReference type="EMBL" id="WBJZ01000011">
    <property type="protein sequence ID" value="KAB1656743.1"/>
    <property type="molecule type" value="Genomic_DNA"/>
</dbReference>
<evidence type="ECO:0000259" key="8">
    <source>
        <dbReference type="Pfam" id="PF09349"/>
    </source>
</evidence>
<feature type="region of interest" description="Disordered" evidence="7">
    <location>
        <begin position="57"/>
        <end position="96"/>
    </location>
</feature>
<evidence type="ECO:0000256" key="1">
    <source>
        <dbReference type="ARBA" id="ARBA00001163"/>
    </source>
</evidence>
<accession>A0A7J5BR28</accession>
<dbReference type="Proteomes" id="UP000467240">
    <property type="component" value="Unassembled WGS sequence"/>
</dbReference>
<organism evidence="9 10">
    <name type="scientific">Pseudoclavibacter chungangensis</name>
    <dbReference type="NCBI Taxonomy" id="587635"/>
    <lineage>
        <taxon>Bacteria</taxon>
        <taxon>Bacillati</taxon>
        <taxon>Actinomycetota</taxon>
        <taxon>Actinomycetes</taxon>
        <taxon>Micrococcales</taxon>
        <taxon>Microbacteriaceae</taxon>
        <taxon>Pseudoclavibacter</taxon>
    </lineage>
</organism>
<dbReference type="NCBIfam" id="TIGR03180">
    <property type="entry name" value="UraD_2"/>
    <property type="match status" value="1"/>
</dbReference>
<dbReference type="EC" id="4.1.1.97" evidence="3"/>
<evidence type="ECO:0000256" key="2">
    <source>
        <dbReference type="ARBA" id="ARBA00004754"/>
    </source>
</evidence>
<proteinExistence type="predicted"/>
<dbReference type="InterPro" id="IPR017595">
    <property type="entry name" value="OHCU_decarboxylase-2"/>
</dbReference>
<comment type="catalytic activity">
    <reaction evidence="1">
        <text>5-hydroxy-2-oxo-4-ureido-2,5-dihydro-1H-imidazole-5-carboxylate + H(+) = (S)-allantoin + CO2</text>
        <dbReference type="Rhea" id="RHEA:26301"/>
        <dbReference type="ChEBI" id="CHEBI:15378"/>
        <dbReference type="ChEBI" id="CHEBI:15678"/>
        <dbReference type="ChEBI" id="CHEBI:16526"/>
        <dbReference type="ChEBI" id="CHEBI:58639"/>
        <dbReference type="EC" id="4.1.1.97"/>
    </reaction>
</comment>
<keyword evidence="5" id="KW-0210">Decarboxylase</keyword>
<keyword evidence="6 9" id="KW-0456">Lyase</keyword>
<sequence>MTLAAFNQLETAEAVEYVRPCADIPRWIEAVVTSRPYSNVEEVLSVAGTRAVDWTPDEVDGALGHHPRIGERASGSSAEAGMSRAEQAGVDASDDGLESELLAGNREYEERFGRIFLIRAAGRTGREILDELRRRLRNTDEDEAREVARQLREIALLRLEGILRS</sequence>
<evidence type="ECO:0000256" key="5">
    <source>
        <dbReference type="ARBA" id="ARBA00022793"/>
    </source>
</evidence>
<dbReference type="GO" id="GO:0051997">
    <property type="term" value="F:2-oxo-4-hydroxy-4-carboxy-5-ureidoimidazoline decarboxylase activity"/>
    <property type="evidence" value="ECO:0007669"/>
    <property type="project" value="UniProtKB-EC"/>
</dbReference>
<protein>
    <recommendedName>
        <fullName evidence="3">2-oxo-4-hydroxy-4-carboxy-5-ureidoimidazoline decarboxylase</fullName>
        <ecNumber evidence="3">4.1.1.97</ecNumber>
    </recommendedName>
</protein>
<name>A0A7J5BR28_9MICO</name>
<dbReference type="Gene3D" id="1.10.3330.10">
    <property type="entry name" value="Oxo-4-hydroxy-4-carboxy-5-ureidoimidazoline decarboxylase"/>
    <property type="match status" value="1"/>
</dbReference>
<dbReference type="GO" id="GO:0006144">
    <property type="term" value="P:purine nucleobase metabolic process"/>
    <property type="evidence" value="ECO:0007669"/>
    <property type="project" value="UniProtKB-KW"/>
</dbReference>
<comment type="caution">
    <text evidence="9">The sequence shown here is derived from an EMBL/GenBank/DDBJ whole genome shotgun (WGS) entry which is preliminary data.</text>
</comment>
<gene>
    <name evidence="9" type="primary">uraD</name>
    <name evidence="9" type="ORF">F8O01_10205</name>
</gene>